<dbReference type="NCBIfam" id="NF004952">
    <property type="entry name" value="PRK06299.1-2"/>
    <property type="match status" value="1"/>
</dbReference>
<gene>
    <name evidence="9" type="primary">rpsA</name>
    <name evidence="9" type="ORF">C3B56_00039</name>
</gene>
<dbReference type="EMBL" id="CP026513">
    <property type="protein sequence ID" value="AZP36166.1"/>
    <property type="molecule type" value="Genomic_DNA"/>
</dbReference>
<evidence type="ECO:0000259" key="8">
    <source>
        <dbReference type="PROSITE" id="PS50126"/>
    </source>
</evidence>
<organism evidence="9 10">
    <name type="scientific">Candidatus Annandia adelgestsuga</name>
    <dbReference type="NCBI Taxonomy" id="1302411"/>
    <lineage>
        <taxon>Bacteria</taxon>
        <taxon>Pseudomonadati</taxon>
        <taxon>Pseudomonadota</taxon>
        <taxon>Gammaproteobacteria</taxon>
        <taxon>Enterobacterales</taxon>
        <taxon>Enterobacteriaceae</taxon>
        <taxon>Candidatus Annandia</taxon>
    </lineage>
</organism>
<dbReference type="InterPro" id="IPR012340">
    <property type="entry name" value="NA-bd_OB-fold"/>
</dbReference>
<dbReference type="AlphaFoldDB" id="A0A3Q9CKM2"/>
<dbReference type="PANTHER" id="PTHR10724">
    <property type="entry name" value="30S RIBOSOMAL PROTEIN S1"/>
    <property type="match status" value="1"/>
</dbReference>
<evidence type="ECO:0000313" key="10">
    <source>
        <dbReference type="Proteomes" id="UP000274458"/>
    </source>
</evidence>
<keyword evidence="5" id="KW-0687">Ribonucleoprotein</keyword>
<feature type="domain" description="S1 motif" evidence="8">
    <location>
        <begin position="192"/>
        <end position="260"/>
    </location>
</feature>
<feature type="domain" description="S1 motif" evidence="8">
    <location>
        <begin position="364"/>
        <end position="434"/>
    </location>
</feature>
<evidence type="ECO:0000256" key="3">
    <source>
        <dbReference type="ARBA" id="ARBA00022884"/>
    </source>
</evidence>
<dbReference type="CDD" id="cd04465">
    <property type="entry name" value="S1_RPS1_repeat_ec2_hs2"/>
    <property type="match status" value="1"/>
</dbReference>
<keyword evidence="2" id="KW-0677">Repeat</keyword>
<dbReference type="FunFam" id="2.40.50.140:FF:000011">
    <property type="entry name" value="30S ribosomal protein S1"/>
    <property type="match status" value="1"/>
</dbReference>
<dbReference type="InterPro" id="IPR050437">
    <property type="entry name" value="Ribos_protein_bS1-like"/>
</dbReference>
<evidence type="ECO:0000256" key="4">
    <source>
        <dbReference type="ARBA" id="ARBA00022980"/>
    </source>
</evidence>
<dbReference type="InterPro" id="IPR003029">
    <property type="entry name" value="S1_domain"/>
</dbReference>
<dbReference type="CDD" id="cd05687">
    <property type="entry name" value="S1_RPS1_repeat_ec1_hs1"/>
    <property type="match status" value="1"/>
</dbReference>
<dbReference type="OrthoDB" id="9804077at2"/>
<dbReference type="GO" id="GO:0003735">
    <property type="term" value="F:structural constituent of ribosome"/>
    <property type="evidence" value="ECO:0007669"/>
    <property type="project" value="TreeGrafter"/>
</dbReference>
<dbReference type="Pfam" id="PF00575">
    <property type="entry name" value="S1"/>
    <property type="match status" value="4"/>
</dbReference>
<reference evidence="9 10" key="1">
    <citation type="journal article" date="2018" name="Genome Biol. Evol.">
        <title>Partnering With a Pest: Genomes of Hemlock Woolly Adelgid Symbionts Reveal Atypical Nutritional Provisioning Patterns in Dual-Obligate Bacteria.</title>
        <authorList>
            <person name="Weglarz K.M."/>
            <person name="Havill N.P."/>
            <person name="Burke G.R."/>
            <person name="von Dohlen C.D."/>
        </authorList>
    </citation>
    <scope>NUCLEOTIDE SEQUENCE [LARGE SCALE GENOMIC DNA]</scope>
    <source>
        <strain evidence="9">ENA</strain>
    </source>
</reference>
<evidence type="ECO:0000256" key="1">
    <source>
        <dbReference type="ARBA" id="ARBA00006767"/>
    </source>
</evidence>
<dbReference type="SUPFAM" id="SSF50249">
    <property type="entry name" value="Nucleic acid-binding proteins"/>
    <property type="match status" value="6"/>
</dbReference>
<feature type="domain" description="S1 motif" evidence="8">
    <location>
        <begin position="451"/>
        <end position="520"/>
    </location>
</feature>
<comment type="similarity">
    <text evidence="1">Belongs to the bacterial ribosomal protein bS1 family.</text>
</comment>
<keyword evidence="3" id="KW-0694">RNA-binding</keyword>
<evidence type="ECO:0000256" key="6">
    <source>
        <dbReference type="ARBA" id="ARBA00035293"/>
    </source>
</evidence>
<keyword evidence="10" id="KW-1185">Reference proteome</keyword>
<dbReference type="GO" id="GO:0003729">
    <property type="term" value="F:mRNA binding"/>
    <property type="evidence" value="ECO:0007669"/>
    <property type="project" value="TreeGrafter"/>
</dbReference>
<feature type="domain" description="S1 motif" evidence="8">
    <location>
        <begin position="105"/>
        <end position="171"/>
    </location>
</feature>
<proteinExistence type="inferred from homology"/>
<dbReference type="KEGG" id="aade:C3B56_00039"/>
<dbReference type="PROSITE" id="PS50126">
    <property type="entry name" value="S1"/>
    <property type="match status" value="6"/>
</dbReference>
<accession>A0A3Q9CKM2</accession>
<feature type="domain" description="S1 motif" evidence="8">
    <location>
        <begin position="21"/>
        <end position="87"/>
    </location>
</feature>
<evidence type="ECO:0000256" key="5">
    <source>
        <dbReference type="ARBA" id="ARBA00023274"/>
    </source>
</evidence>
<sequence length="520" mass="59891">MNNFFDTLFNKYIKKRSIKIGSIIKGKVYNIGNENVIIDAGLKSESYISINEFRNSNGDIEVKNGDLIDVILESIEDGYGVTILSREKAKKYNSWLFLEKAKKNNIIIKGIINGKVKGGFTVDINGIQAFLPGSLIDIKPFKDSSFLEGMHLSLKVVKIDKRRNNIVVSRKSVIEYNKRIKKKKSLSKISEGKEIVGIIKNITEYGAFIDLGSVDGLLHITDISWKRINHPNDILNPGEYIKLKILKFDKINLKMSLGLKQLISDPWKKIDEKYPKRTKTLGKVTNITEYGCFIEIEDGIEGLVHNSEIDWVNKNVNISKILKLNDKVEVMILNIDHPCKRISLGIKQCKINPWYKFSKKYKFGDKVKGYIKSITSFGIFVSLEDKLDGLIHISDISWKTKNLEIFKKYKKGNKILSVLLNVNIKKERISLGIKQLKNNPIIMYMSLNKKNKIVKGKIIRIDNIGILLELKKNVNSYIKRSLITNKKFYEENIYYKNILKLRLLGIDYKNQMIRTYIIEK</sequence>
<evidence type="ECO:0000313" key="9">
    <source>
        <dbReference type="EMBL" id="AZP36166.1"/>
    </source>
</evidence>
<dbReference type="PANTHER" id="PTHR10724:SF7">
    <property type="entry name" value="SMALL RIBOSOMAL SUBUNIT PROTEIN BS1C"/>
    <property type="match status" value="1"/>
</dbReference>
<dbReference type="Proteomes" id="UP000274458">
    <property type="component" value="Chromosome"/>
</dbReference>
<dbReference type="CDD" id="cd05688">
    <property type="entry name" value="S1_RPS1_repeat_ec3"/>
    <property type="match status" value="1"/>
</dbReference>
<name>A0A3Q9CKM2_9ENTR</name>
<dbReference type="InterPro" id="IPR035104">
    <property type="entry name" value="Ribosomal_protein_S1-like"/>
</dbReference>
<feature type="domain" description="S1 motif" evidence="8">
    <location>
        <begin position="277"/>
        <end position="347"/>
    </location>
</feature>
<dbReference type="Gene3D" id="2.40.50.140">
    <property type="entry name" value="Nucleic acid-binding proteins"/>
    <property type="match status" value="5"/>
</dbReference>
<dbReference type="PRINTS" id="PR00681">
    <property type="entry name" value="RIBOSOMALS1"/>
</dbReference>
<keyword evidence="4 9" id="KW-0689">Ribosomal protein</keyword>
<dbReference type="GO" id="GO:0006412">
    <property type="term" value="P:translation"/>
    <property type="evidence" value="ECO:0007669"/>
    <property type="project" value="TreeGrafter"/>
</dbReference>
<evidence type="ECO:0000256" key="7">
    <source>
        <dbReference type="ARBA" id="ARBA00035517"/>
    </source>
</evidence>
<evidence type="ECO:0000256" key="2">
    <source>
        <dbReference type="ARBA" id="ARBA00022737"/>
    </source>
</evidence>
<dbReference type="SMART" id="SM00316">
    <property type="entry name" value="S1"/>
    <property type="match status" value="6"/>
</dbReference>
<protein>
    <recommendedName>
        <fullName evidence="6">Small ribosomal subunit protein bS1</fullName>
    </recommendedName>
    <alternativeName>
        <fullName evidence="7">30S ribosomal protein S1</fullName>
    </alternativeName>
</protein>
<dbReference type="RefSeq" id="WP_126071432.1">
    <property type="nucleotide sequence ID" value="NZ_CP026513.1"/>
</dbReference>
<dbReference type="GO" id="GO:0022627">
    <property type="term" value="C:cytosolic small ribosomal subunit"/>
    <property type="evidence" value="ECO:0007669"/>
    <property type="project" value="TreeGrafter"/>
</dbReference>